<protein>
    <submittedName>
        <fullName evidence="1">Uncharacterized protein</fullName>
    </submittedName>
</protein>
<evidence type="ECO:0000313" key="1">
    <source>
        <dbReference type="EMBL" id="MDL2403942.1"/>
    </source>
</evidence>
<accession>A0ABT7K5R2</accession>
<dbReference type="RefSeq" id="WP_285873501.1">
    <property type="nucleotide sequence ID" value="NZ_JARFYM010000074.1"/>
</dbReference>
<keyword evidence="2" id="KW-1185">Reference proteome</keyword>
<proteinExistence type="predicted"/>
<sequence length="232" mass="25584">MTSRKAQILKWASDRTEELTETKVGRDPQYRQNCISIARVCLSLLDQKTPIKPTVPAIIEAGGLIDPNFRAASTIYNEYADFVRIWREAYQQIMNIGGEPGLGLEQLLARDLDLTDLDEGTASRVRHICVRSLELLQRYNALKEIITQTVPVDLDEGPEMEDSLIDDLLHWIQKVPTWGFDYNEYGLQVSRTTTAGTLIMDADLFEGLKAVAGGAKSKSAAVAALAAADGGT</sequence>
<evidence type="ECO:0000313" key="2">
    <source>
        <dbReference type="Proteomes" id="UP001172645"/>
    </source>
</evidence>
<name>A0ABT7K5R2_9HYPH</name>
<organism evidence="1 2">
    <name type="scientific">Rhizobium mayense</name>
    <dbReference type="NCBI Taxonomy" id="1312184"/>
    <lineage>
        <taxon>Bacteria</taxon>
        <taxon>Pseudomonadati</taxon>
        <taxon>Pseudomonadota</taxon>
        <taxon>Alphaproteobacteria</taxon>
        <taxon>Hyphomicrobiales</taxon>
        <taxon>Rhizobiaceae</taxon>
        <taxon>Rhizobium/Agrobacterium group</taxon>
        <taxon>Rhizobium</taxon>
    </lineage>
</organism>
<gene>
    <name evidence="1" type="ORF">PY649_34380</name>
</gene>
<reference evidence="1" key="1">
    <citation type="submission" date="2023-06" db="EMBL/GenBank/DDBJ databases">
        <title>Phylogenetic Diversity of Rhizobium strains.</title>
        <authorList>
            <person name="Moura F.T."/>
            <person name="Helene L.C.F."/>
            <person name="Hungria M."/>
        </authorList>
    </citation>
    <scope>NUCLEOTIDE SEQUENCE</scope>
    <source>
        <strain evidence="1">CCGE526</strain>
    </source>
</reference>
<dbReference type="EMBL" id="JARFYM010000074">
    <property type="protein sequence ID" value="MDL2403942.1"/>
    <property type="molecule type" value="Genomic_DNA"/>
</dbReference>
<comment type="caution">
    <text evidence="1">The sequence shown here is derived from an EMBL/GenBank/DDBJ whole genome shotgun (WGS) entry which is preliminary data.</text>
</comment>
<dbReference type="Proteomes" id="UP001172645">
    <property type="component" value="Unassembled WGS sequence"/>
</dbReference>